<evidence type="ECO:0000313" key="2">
    <source>
        <dbReference type="EMBL" id="SFZ78951.1"/>
    </source>
</evidence>
<keyword evidence="3" id="KW-1185">Reference proteome</keyword>
<gene>
    <name evidence="2" type="ORF">SAMN02745887_03280</name>
</gene>
<evidence type="ECO:0000313" key="3">
    <source>
        <dbReference type="Proteomes" id="UP000186513"/>
    </source>
</evidence>
<name>A0A1K2HQB7_9NEIS</name>
<dbReference type="AlphaFoldDB" id="A0A1K2HQB7"/>
<feature type="region of interest" description="Disordered" evidence="1">
    <location>
        <begin position="49"/>
        <end position="119"/>
    </location>
</feature>
<reference evidence="2 3" key="1">
    <citation type="submission" date="2016-11" db="EMBL/GenBank/DDBJ databases">
        <authorList>
            <person name="Jaros S."/>
            <person name="Januszkiewicz K."/>
            <person name="Wedrychowicz H."/>
        </authorList>
    </citation>
    <scope>NUCLEOTIDE SEQUENCE [LARGE SCALE GENOMIC DNA]</scope>
    <source>
        <strain evidence="2 3">DSM 18899</strain>
    </source>
</reference>
<evidence type="ECO:0000256" key="1">
    <source>
        <dbReference type="SAM" id="MobiDB-lite"/>
    </source>
</evidence>
<dbReference type="EMBL" id="FPKR01000014">
    <property type="protein sequence ID" value="SFZ78951.1"/>
    <property type="molecule type" value="Genomic_DNA"/>
</dbReference>
<protein>
    <submittedName>
        <fullName evidence="2">Uncharacterized protein</fullName>
    </submittedName>
</protein>
<dbReference type="RefSeq" id="WP_072429765.1">
    <property type="nucleotide sequence ID" value="NZ_FPKR01000014.1"/>
</dbReference>
<dbReference type="Proteomes" id="UP000186513">
    <property type="component" value="Unassembled WGS sequence"/>
</dbReference>
<feature type="compositionally biased region" description="Basic residues" evidence="1">
    <location>
        <begin position="77"/>
        <end position="119"/>
    </location>
</feature>
<sequence length="119" mass="12392">MSTSLSRLYRLGLPLLLAGLLPLFALAEETLPIAQPPAVQVVPAATVNAIDTPLPGDTPAAAEPVGRPRVAASSKNTRGKVLSKRGKNSKAKAGKRSVSKKKAVGSKAKSSKSLKKKRK</sequence>
<organism evidence="2 3">
    <name type="scientific">Chitinimonas taiwanensis DSM 18899</name>
    <dbReference type="NCBI Taxonomy" id="1121279"/>
    <lineage>
        <taxon>Bacteria</taxon>
        <taxon>Pseudomonadati</taxon>
        <taxon>Pseudomonadota</taxon>
        <taxon>Betaproteobacteria</taxon>
        <taxon>Neisseriales</taxon>
        <taxon>Chitinibacteraceae</taxon>
        <taxon>Chitinimonas</taxon>
    </lineage>
</organism>
<proteinExistence type="predicted"/>
<dbReference type="STRING" id="1121279.SAMN02745887_03280"/>
<accession>A0A1K2HQB7</accession>